<feature type="compositionally biased region" description="Low complexity" evidence="1">
    <location>
        <begin position="250"/>
        <end position="260"/>
    </location>
</feature>
<keyword evidence="3" id="KW-1185">Reference proteome</keyword>
<dbReference type="EMBL" id="SUNJ01005836">
    <property type="protein sequence ID" value="TPP63306.1"/>
    <property type="molecule type" value="Genomic_DNA"/>
</dbReference>
<gene>
    <name evidence="2" type="ORF">FGIG_02814</name>
</gene>
<feature type="region of interest" description="Disordered" evidence="1">
    <location>
        <begin position="717"/>
        <end position="772"/>
    </location>
</feature>
<feature type="compositionally biased region" description="Polar residues" evidence="1">
    <location>
        <begin position="717"/>
        <end position="742"/>
    </location>
</feature>
<sequence>MQIELVDKNSLRHTNQIGNVLQPKFASRPSESNENAPLWPHGSNCFRTNPRCNPVVSRVVNPLAKTAVPGSFTSSLEDSVHQQYFTRSAPNETASQLVQRNVFAPHGCSSHSALIVMPNISQAAGPSGTGPTSNMDDFIELDLSYRSFSYASDGDTTEQELDALRQLPSQPAGPFVAEPSTRSSQVQTRRIPYSHHLSIDQFYQSFHATGNRPSASRPMDFSSHLVDDFGSSCPLQAISCSREPIRRTRSSSLSPSSQSREAVPPETFDSASICLGHIPSDSPCSFNSPPQSSISSSTSSSSSFVHRPSVETPLSADRFNANTTTTTTVISPVLSLEAPDPHPLRYRHTPTPSADVSMENLSQTQSVMLLPTNELALGGSLTCTVVNILKGLRLLHRCGLEDLCVSLYGLQSIEPNAYTTPSATLQEPTVSRSNLAYSVADHALFPYIDSFVIRSSSFTSAALISPRRSTVPRDYSQNGDLCTQVPRGSRTAAQAVIQNNCLVSYILTCSRTGSSLLCAPFSDSSHPGTESAASRTLPHHLSGIDWRRGCASNLVNLLTSNSVCAVKSRTPVSRLVAGRFLMGLQAWRSVWPHSVNGMMENKPTNSHSRSLSGELINWISTWIRQGAVIVFAQLGSTAVTSQSESNVAPTELLWCHRVIYGVSQNDEIYLSNPVELVPVDDVLHELSRQTTLRLEKSILDDLWSEHLSFLRISPPKQTWPTSKSVSTGTSDSARSGTTNNRARTPERVIDIRNNGADDVEEEEEEEGSSDSDIVEVDALGSRVRLVMDKTISRTDSHPHHSCVGDFSALACQLDPRWNELNVLGQVLQTLRGLGSVSFNPGSQAATSSSMVGNFSLERSSLSSSIVIPCAQSPGFSLFVPKTSWELVHTLYAPPPFTRPDNLAFRQ</sequence>
<feature type="compositionally biased region" description="Acidic residues" evidence="1">
    <location>
        <begin position="757"/>
        <end position="772"/>
    </location>
</feature>
<reference evidence="2 3" key="1">
    <citation type="submission" date="2019-04" db="EMBL/GenBank/DDBJ databases">
        <title>Annotation for the trematode Fasciola gigantica.</title>
        <authorList>
            <person name="Choi Y.-J."/>
        </authorList>
    </citation>
    <scope>NUCLEOTIDE SEQUENCE [LARGE SCALE GENOMIC DNA]</scope>
    <source>
        <strain evidence="2">Uganda_cow_1</strain>
    </source>
</reference>
<dbReference type="AlphaFoldDB" id="A0A504YSY6"/>
<protein>
    <submittedName>
        <fullName evidence="2">Uncharacterized protein</fullName>
    </submittedName>
</protein>
<feature type="compositionally biased region" description="Low complexity" evidence="1">
    <location>
        <begin position="285"/>
        <end position="303"/>
    </location>
</feature>
<accession>A0A504YSY6</accession>
<proteinExistence type="predicted"/>
<evidence type="ECO:0000256" key="1">
    <source>
        <dbReference type="SAM" id="MobiDB-lite"/>
    </source>
</evidence>
<evidence type="ECO:0000313" key="3">
    <source>
        <dbReference type="Proteomes" id="UP000316759"/>
    </source>
</evidence>
<dbReference type="Proteomes" id="UP000316759">
    <property type="component" value="Unassembled WGS sequence"/>
</dbReference>
<dbReference type="STRING" id="46835.A0A504YSY6"/>
<feature type="region of interest" description="Disordered" evidence="1">
    <location>
        <begin position="285"/>
        <end position="309"/>
    </location>
</feature>
<evidence type="ECO:0000313" key="2">
    <source>
        <dbReference type="EMBL" id="TPP63306.1"/>
    </source>
</evidence>
<comment type="caution">
    <text evidence="2">The sequence shown here is derived from an EMBL/GenBank/DDBJ whole genome shotgun (WGS) entry which is preliminary data.</text>
</comment>
<name>A0A504YSY6_FASGI</name>
<organism evidence="2 3">
    <name type="scientific">Fasciola gigantica</name>
    <name type="common">Giant liver fluke</name>
    <dbReference type="NCBI Taxonomy" id="46835"/>
    <lineage>
        <taxon>Eukaryota</taxon>
        <taxon>Metazoa</taxon>
        <taxon>Spiralia</taxon>
        <taxon>Lophotrochozoa</taxon>
        <taxon>Platyhelminthes</taxon>
        <taxon>Trematoda</taxon>
        <taxon>Digenea</taxon>
        <taxon>Plagiorchiida</taxon>
        <taxon>Echinostomata</taxon>
        <taxon>Echinostomatoidea</taxon>
        <taxon>Fasciolidae</taxon>
        <taxon>Fasciola</taxon>
    </lineage>
</organism>
<dbReference type="OrthoDB" id="10064600at2759"/>
<feature type="region of interest" description="Disordered" evidence="1">
    <location>
        <begin position="244"/>
        <end position="266"/>
    </location>
</feature>